<sequence>MVILSNKKREFDRFDFIRYSLIVLVVVLLFKLASLTIAYGDYYRDLADNKRIKEIYTSAPRGEIRDRYGRLLAGNTPSFTVQLLKDELNNLDKAERNEHLLQLVRFLEEDGVYYSNDYQIELNSIKFRDNYDYVTSDFEPIEVLINILIENNLIDDLLNAQFELPYENHYRYDILNNTKEILSKTNDVRDISDNETRQSYALYLSQLIENNKSDIRKILEHPIARLMAYELLESKGLQQNLILDEFSSVYLDDYIQNKASLMKKFDYITFSTTAEEDFINLFVENSLNSFLTNVINVNDNEKIIPGEVLISMIKDRGLTSPVEIVIDEEQNAVIYKLSNGNETKDTDPLELLIEFAVENDIIDEFIKSDEIKYHAQSKLISDGVNPKITVSKGIEYTFTNELKTWEKKNKLKLGMTVEEAFEMIKENNGINKEISKYEVRSILGLLNQINSQGYMAYQPINIAYGIKDKTVAKIEENLSYVPGISISIEPVRYYPEGKTAAHILGYIGKISQDNEIEKYINQNGYSPNALIGKTGIEESYELELSGTNGVKKVEVDAVGNTANIIDEKKPIPGNNVYLTIDLKLQKVAEQALEQTLNELSKGGTFESKWGNFKYGINRRKGRPYIYANSGAVVVLDVNTGEVLAMASYPSYDVNLFATGISSSDWASLFPEDIDNPLAARPLYNIATQTAVQPGSTYKMVTALTALEKGLDPLLKIRDMGYVQVGDKKFHCLIYTNTGGTHGYENLYDAIADSCNYYFYTLALGRNQRTGEDIGVKVEIEDLVEMSKKLGLNDKTGIEINVPAEVSGGVPDPQKKIITTKVLLRNMLEENLRNYISDGKSLTDDQIDAAIEEIVSWTELDMPLSRGEVVSRLTEMGFDPEKRINSEREGLADKIKYTYLNQAGWTITDTLNVVIGQGQNAYTPIQMANYISTIANGGNKNKVTLIDSIMDYNNSSVLYKREVETQKIELNNYENLEHVKQGMLRVADDGSARATFQNFPVKVGVKTGTAERSGRNPYTNETFDDFAWFVGFAPYDNPEIAVAAVLFQGGSGGYAAPMVREIIAEYMGLNSEGVENSLPLENTILNNQ</sequence>
<dbReference type="Gene3D" id="3.40.710.10">
    <property type="entry name" value="DD-peptidase/beta-lactamase superfamily"/>
    <property type="match status" value="1"/>
</dbReference>
<evidence type="ECO:0000259" key="13">
    <source>
        <dbReference type="Pfam" id="PF03717"/>
    </source>
</evidence>
<keyword evidence="6" id="KW-0133">Cell shape</keyword>
<keyword evidence="10" id="KW-0961">Cell wall biogenesis/degradation</keyword>
<dbReference type="InterPro" id="IPR036138">
    <property type="entry name" value="PBP_dimer_sf"/>
</dbReference>
<evidence type="ECO:0000256" key="2">
    <source>
        <dbReference type="ARBA" id="ARBA00004236"/>
    </source>
</evidence>
<dbReference type="InterPro" id="IPR012338">
    <property type="entry name" value="Beta-lactam/transpept-like"/>
</dbReference>
<protein>
    <submittedName>
        <fullName evidence="14">Penicillin-binding protein</fullName>
    </submittedName>
</protein>
<evidence type="ECO:0000256" key="4">
    <source>
        <dbReference type="ARBA" id="ARBA00022475"/>
    </source>
</evidence>
<dbReference type="EMBL" id="SRIB01000007">
    <property type="protein sequence ID" value="TFZ40017.1"/>
    <property type="molecule type" value="Genomic_DNA"/>
</dbReference>
<evidence type="ECO:0000259" key="12">
    <source>
        <dbReference type="Pfam" id="PF00905"/>
    </source>
</evidence>
<evidence type="ECO:0000256" key="9">
    <source>
        <dbReference type="ARBA" id="ARBA00023136"/>
    </source>
</evidence>
<dbReference type="Proteomes" id="UP000298381">
    <property type="component" value="Unassembled WGS sequence"/>
</dbReference>
<dbReference type="InterPro" id="IPR050515">
    <property type="entry name" value="Beta-lactam/transpept"/>
</dbReference>
<evidence type="ECO:0000256" key="10">
    <source>
        <dbReference type="ARBA" id="ARBA00023316"/>
    </source>
</evidence>
<dbReference type="GO" id="GO:0071555">
    <property type="term" value="P:cell wall organization"/>
    <property type="evidence" value="ECO:0007669"/>
    <property type="project" value="UniProtKB-KW"/>
</dbReference>
<proteinExistence type="inferred from homology"/>
<dbReference type="GO" id="GO:0009252">
    <property type="term" value="P:peptidoglycan biosynthetic process"/>
    <property type="evidence" value="ECO:0007669"/>
    <property type="project" value="UniProtKB-KW"/>
</dbReference>
<dbReference type="GO" id="GO:0071972">
    <property type="term" value="F:peptidoglycan L,D-transpeptidase activity"/>
    <property type="evidence" value="ECO:0007669"/>
    <property type="project" value="TreeGrafter"/>
</dbReference>
<evidence type="ECO:0000256" key="5">
    <source>
        <dbReference type="ARBA" id="ARBA00022692"/>
    </source>
</evidence>
<dbReference type="GO" id="GO:0008360">
    <property type="term" value="P:regulation of cell shape"/>
    <property type="evidence" value="ECO:0007669"/>
    <property type="project" value="UniProtKB-KW"/>
</dbReference>
<evidence type="ECO:0000256" key="6">
    <source>
        <dbReference type="ARBA" id="ARBA00022960"/>
    </source>
</evidence>
<dbReference type="Gene3D" id="3.90.1310.10">
    <property type="entry name" value="Penicillin-binding protein 2a (Domain 2)"/>
    <property type="match status" value="2"/>
</dbReference>
<dbReference type="AlphaFoldDB" id="A0A4Z0D390"/>
<comment type="subcellular location">
    <subcellularLocation>
        <location evidence="2">Cell membrane</location>
    </subcellularLocation>
    <subcellularLocation>
        <location evidence="1">Membrane</location>
        <topology evidence="1">Single-pass membrane protein</topology>
    </subcellularLocation>
</comment>
<evidence type="ECO:0000313" key="15">
    <source>
        <dbReference type="Proteomes" id="UP000298381"/>
    </source>
</evidence>
<evidence type="ECO:0000256" key="1">
    <source>
        <dbReference type="ARBA" id="ARBA00004167"/>
    </source>
</evidence>
<evidence type="ECO:0000256" key="7">
    <source>
        <dbReference type="ARBA" id="ARBA00022984"/>
    </source>
</evidence>
<dbReference type="GO" id="GO:0008658">
    <property type="term" value="F:penicillin binding"/>
    <property type="evidence" value="ECO:0007669"/>
    <property type="project" value="InterPro"/>
</dbReference>
<dbReference type="PANTHER" id="PTHR30627">
    <property type="entry name" value="PEPTIDOGLYCAN D,D-TRANSPEPTIDASE"/>
    <property type="match status" value="1"/>
</dbReference>
<feature type="transmembrane region" description="Helical" evidence="11">
    <location>
        <begin position="21"/>
        <end position="40"/>
    </location>
</feature>
<dbReference type="Pfam" id="PF00905">
    <property type="entry name" value="Transpeptidase"/>
    <property type="match status" value="2"/>
</dbReference>
<keyword evidence="8 11" id="KW-1133">Transmembrane helix</keyword>
<dbReference type="OrthoDB" id="9757901at2"/>
<keyword evidence="9 11" id="KW-0472">Membrane</keyword>
<comment type="caution">
    <text evidence="14">The sequence shown here is derived from an EMBL/GenBank/DDBJ whole genome shotgun (WGS) entry which is preliminary data.</text>
</comment>
<comment type="similarity">
    <text evidence="3">Belongs to the transpeptidase family.</text>
</comment>
<dbReference type="GO" id="GO:0005886">
    <property type="term" value="C:plasma membrane"/>
    <property type="evidence" value="ECO:0007669"/>
    <property type="project" value="UniProtKB-SubCell"/>
</dbReference>
<organism evidence="14 15">
    <name type="scientific">Soehngenia longivitae</name>
    <dbReference type="NCBI Taxonomy" id="2562294"/>
    <lineage>
        <taxon>Bacteria</taxon>
        <taxon>Bacillati</taxon>
        <taxon>Bacillota</taxon>
        <taxon>Tissierellia</taxon>
        <taxon>Tissierellales</taxon>
        <taxon>Tissierellaceae</taxon>
        <taxon>Soehngenia</taxon>
    </lineage>
</organism>
<dbReference type="Pfam" id="PF03717">
    <property type="entry name" value="PBP_dimer"/>
    <property type="match status" value="1"/>
</dbReference>
<evidence type="ECO:0000256" key="8">
    <source>
        <dbReference type="ARBA" id="ARBA00022989"/>
    </source>
</evidence>
<evidence type="ECO:0000313" key="14">
    <source>
        <dbReference type="EMBL" id="TFZ40017.1"/>
    </source>
</evidence>
<reference evidence="14 15" key="1">
    <citation type="submission" date="2019-03" db="EMBL/GenBank/DDBJ databases">
        <title>Draft genome sequence data and analysis of a Fermenting Bacterium, Soehngenia longevitae strain 1933PT, isolated from petroleum reservoir in Azerbaijan.</title>
        <authorList>
            <person name="Grouzdev D.S."/>
            <person name="Bidzhieva S.K."/>
            <person name="Sokolova D.S."/>
            <person name="Tourova T.P."/>
            <person name="Poltaraus A.B."/>
            <person name="Nazina T.N."/>
        </authorList>
    </citation>
    <scope>NUCLEOTIDE SEQUENCE [LARGE SCALE GENOMIC DNA]</scope>
    <source>
        <strain evidence="14 15">1933P</strain>
    </source>
</reference>
<dbReference type="SUPFAM" id="SSF56601">
    <property type="entry name" value="beta-lactamase/transpeptidase-like"/>
    <property type="match status" value="1"/>
</dbReference>
<evidence type="ECO:0000256" key="3">
    <source>
        <dbReference type="ARBA" id="ARBA00007171"/>
    </source>
</evidence>
<name>A0A4Z0D390_9FIRM</name>
<dbReference type="SUPFAM" id="SSF56519">
    <property type="entry name" value="Penicillin binding protein dimerisation domain"/>
    <property type="match status" value="2"/>
</dbReference>
<gene>
    <name evidence="14" type="ORF">E4100_05805</name>
</gene>
<feature type="domain" description="Penicillin-binding protein transpeptidase" evidence="12">
    <location>
        <begin position="630"/>
        <end position="814"/>
    </location>
</feature>
<dbReference type="InterPro" id="IPR001460">
    <property type="entry name" value="PCN-bd_Tpept"/>
</dbReference>
<evidence type="ECO:0000256" key="11">
    <source>
        <dbReference type="SAM" id="Phobius"/>
    </source>
</evidence>
<feature type="domain" description="Penicillin-binding protein transpeptidase" evidence="12">
    <location>
        <begin position="903"/>
        <end position="1062"/>
    </location>
</feature>
<dbReference type="InterPro" id="IPR005311">
    <property type="entry name" value="PBP_dimer"/>
</dbReference>
<keyword evidence="5 11" id="KW-0812">Transmembrane</keyword>
<feature type="domain" description="Penicillin-binding protein dimerisation" evidence="13">
    <location>
        <begin position="57"/>
        <end position="561"/>
    </location>
</feature>
<dbReference type="PANTHER" id="PTHR30627:SF2">
    <property type="entry name" value="PEPTIDOGLYCAN D,D-TRANSPEPTIDASE MRDA"/>
    <property type="match status" value="1"/>
</dbReference>
<keyword evidence="7" id="KW-0573">Peptidoglycan synthesis</keyword>
<keyword evidence="4" id="KW-1003">Cell membrane</keyword>
<keyword evidence="15" id="KW-1185">Reference proteome</keyword>
<accession>A0A4Z0D390</accession>